<accession>A0A151XZP5</accession>
<feature type="domain" description="Bacterial phospholipase C C-terminal" evidence="2">
    <location>
        <begin position="639"/>
        <end position="720"/>
    </location>
</feature>
<feature type="domain" description="Bacterial phospholipase C C-terminal" evidence="2">
    <location>
        <begin position="542"/>
        <end position="628"/>
    </location>
</feature>
<dbReference type="NCBIfam" id="TIGR03396">
    <property type="entry name" value="PC_PLC"/>
    <property type="match status" value="1"/>
</dbReference>
<dbReference type="AlphaFoldDB" id="A0A151XZP5"/>
<dbReference type="GO" id="GO:0034480">
    <property type="term" value="F:phosphatidylcholine phospholipase C activity"/>
    <property type="evidence" value="ECO:0007669"/>
    <property type="project" value="InterPro"/>
</dbReference>
<dbReference type="InterPro" id="IPR008475">
    <property type="entry name" value="PLipase_C_C"/>
</dbReference>
<protein>
    <submittedName>
        <fullName evidence="3">Phospholipase C, phosphocholine-specific</fullName>
    </submittedName>
</protein>
<comment type="caution">
    <text evidence="3">The sequence shown here is derived from an EMBL/GenBank/DDBJ whole genome shotgun (WGS) entry which is preliminary data.</text>
</comment>
<evidence type="ECO:0000313" key="3">
    <source>
        <dbReference type="EMBL" id="KYQ71272.1"/>
    </source>
</evidence>
<keyword evidence="1" id="KW-0378">Hydrolase</keyword>
<dbReference type="InterPro" id="IPR017850">
    <property type="entry name" value="Alkaline_phosphatase_core_sf"/>
</dbReference>
<reference evidence="3 4" key="1">
    <citation type="submission" date="2016-03" db="EMBL/GenBank/DDBJ databases">
        <title>Acinetobacter genomospecies 28 strain ANC 4149.</title>
        <authorList>
            <person name="Radolfova-Krizova L."/>
            <person name="Nemec A."/>
        </authorList>
    </citation>
    <scope>NUCLEOTIDE SEQUENCE [LARGE SCALE GENOMIC DNA]</scope>
    <source>
        <strain evidence="3 4">ANC 4149</strain>
    </source>
</reference>
<organism evidence="3 4">
    <name type="scientific">Acinetobacter pragensis</name>
    <dbReference type="NCBI Taxonomy" id="1806892"/>
    <lineage>
        <taxon>Bacteria</taxon>
        <taxon>Pseudomonadati</taxon>
        <taxon>Pseudomonadota</taxon>
        <taxon>Gammaproteobacteria</taxon>
        <taxon>Moraxellales</taxon>
        <taxon>Moraxellaceae</taxon>
        <taxon>Acinetobacter</taxon>
    </lineage>
</organism>
<dbReference type="Proteomes" id="UP000076276">
    <property type="component" value="Unassembled WGS sequence"/>
</dbReference>
<keyword evidence="4" id="KW-1185">Reference proteome</keyword>
<gene>
    <name evidence="3" type="ORF">AZH43_15595</name>
</gene>
<dbReference type="STRING" id="1806892.AZH43_15595"/>
<evidence type="ECO:0000313" key="4">
    <source>
        <dbReference type="Proteomes" id="UP000076276"/>
    </source>
</evidence>
<sequence>MNRRDFLINSSKTLFGSAAFASFPLSIQKALAIDAKVDTGTLQDVKHVVILTQENRSFDNYFGMLKGVRGFGDRFGIPLADGRQVWQQYGTNSQVYYPYHLDSRLGNAQRVSGTPHSWKDGQAAWDCGRMGNWVEHKNPQSMGYYKKAEVEFQYALADAFTLCDAYHCAMHAGTNPNRKFIWTGTNGPTGSGEASVVNEFDGIGSSAAGYDWTTYPERLQQAGVSWKVYQNMPDNFTDNPLAGFKQYRAANERSGQPVSNDALICPAYDDSIDATEPLYKGIANTMPNDGGLLGQFKQDLTAGVLPQVSWIVAPAAYSEHPGPSSPVQGAWYIQELLNALTDQPELWSQTVLLVNFDENDGFFDHMPSPSAPSREINASGEVLNVHGKTTLSDEQLSYEYFNHPSVAGSTSQPRREFVNGENVNFWHGVYGPGVRVPMYVISPWSRGGWVNSQIFDHTSIIQFLEQRFGVQEPNISPYRRAVCGDLLSAFNFKTPNSSALPSLEGSKSKEQADIIRSNQEKLSQVQVPAVQAKPKQETGLRPSRALPYMLHASAKVSPEADSVKLLFSNTGTQAGVFHVYNQLDLGVAPRRYMVEAGKQLEDDWTLAGGQYDLWVLGPNGFHRAFKGDITEKAQLDVLPEIRVCMEECAPRIFLKVRHDGPQGADLTVKANAYLEGKAWAVKSASAETDVLLDMADVHGWYDFTVTLNGDSSFERRFAGRIETGKDGYSDPFMGAE</sequence>
<dbReference type="Pfam" id="PF05506">
    <property type="entry name" value="PLipase_C_C"/>
    <property type="match status" value="2"/>
</dbReference>
<dbReference type="GO" id="GO:0016042">
    <property type="term" value="P:lipid catabolic process"/>
    <property type="evidence" value="ECO:0007669"/>
    <property type="project" value="InterPro"/>
</dbReference>
<dbReference type="RefSeq" id="WP_067670400.1">
    <property type="nucleotide sequence ID" value="NZ_CBCSIK010000003.1"/>
</dbReference>
<proteinExistence type="predicted"/>
<evidence type="ECO:0000259" key="2">
    <source>
        <dbReference type="Pfam" id="PF05506"/>
    </source>
</evidence>
<dbReference type="Pfam" id="PF04185">
    <property type="entry name" value="Phosphoesterase"/>
    <property type="match status" value="1"/>
</dbReference>
<name>A0A151XZP5_9GAMM</name>
<dbReference type="EMBL" id="LUAW01000030">
    <property type="protein sequence ID" value="KYQ71272.1"/>
    <property type="molecule type" value="Genomic_DNA"/>
</dbReference>
<dbReference type="PANTHER" id="PTHR31956:SF36">
    <property type="entry name" value="NON-HEMOLYTIC PHOSPHOLIPASE C"/>
    <property type="match status" value="1"/>
</dbReference>
<dbReference type="Gene3D" id="3.40.720.10">
    <property type="entry name" value="Alkaline Phosphatase, subunit A"/>
    <property type="match status" value="2"/>
</dbReference>
<dbReference type="OrthoDB" id="9770871at2"/>
<dbReference type="CDD" id="cd16014">
    <property type="entry name" value="PLC"/>
    <property type="match status" value="1"/>
</dbReference>
<dbReference type="PANTHER" id="PTHR31956">
    <property type="entry name" value="NON-SPECIFIC PHOSPHOLIPASE C4-RELATED"/>
    <property type="match status" value="1"/>
</dbReference>
<dbReference type="InterPro" id="IPR007312">
    <property type="entry name" value="Phosphoesterase"/>
</dbReference>
<evidence type="ECO:0000256" key="1">
    <source>
        <dbReference type="ARBA" id="ARBA00022801"/>
    </source>
</evidence>
<dbReference type="InterPro" id="IPR017767">
    <property type="entry name" value="PC-PLC"/>
</dbReference>